<dbReference type="EMBL" id="CP098502">
    <property type="protein sequence ID" value="UTI66748.1"/>
    <property type="molecule type" value="Genomic_DNA"/>
</dbReference>
<dbReference type="InterPro" id="IPR003399">
    <property type="entry name" value="Mce/MlaD"/>
</dbReference>
<protein>
    <submittedName>
        <fullName evidence="2">MlaD family protein</fullName>
    </submittedName>
</protein>
<dbReference type="RefSeq" id="WP_254573414.1">
    <property type="nucleotide sequence ID" value="NZ_CP098502.1"/>
</dbReference>
<accession>A0ABY5DZI1</accession>
<sequence length="427" mass="45355">MSDHRPRALTALVLAVLAVAGLASAGYVLLHERAPVPFRDTYKLKVEVSAADGVQPGLGQPVRVAGVGVGTVTGLKLQHDNALITLDIDRHQLPHVYADAHVSLEPITPLKDMQIVLDPGEAPAAALADGATLDVGRSRVPVPLSDLLSSLDGDTRAFLASLLSSIQQGTRGQGANLRHVLTTLGPTTKQVRAVSASLADRRRALARLVHNVALVTRAAADNGQLSDVVLSSQRTLHAVASQQRALRQTIARMPGALQTTATALRETGDFARELRPSLTALMPAVAQLPVALNALKPFAATGTTALSRGVRPFVRTAVPAARRVAPAVASFDRQAPDLITGLKGLNYFFNELAYNPPGQKLGHDDEGFLFWAPWFFHNYNSMISAKDAHGGIARGQVMVSCPQVLSLAGFDEILRLLVPTYTLCPGK</sequence>
<dbReference type="Pfam" id="PF02470">
    <property type="entry name" value="MlaD"/>
    <property type="match status" value="1"/>
</dbReference>
<name>A0ABY5DZI1_9ACTN</name>
<gene>
    <name evidence="2" type="ORF">NBH00_11180</name>
</gene>
<dbReference type="InterPro" id="IPR052336">
    <property type="entry name" value="MlaD_Phospholipid_Transporter"/>
</dbReference>
<evidence type="ECO:0000259" key="1">
    <source>
        <dbReference type="Pfam" id="PF02470"/>
    </source>
</evidence>
<dbReference type="Proteomes" id="UP001056035">
    <property type="component" value="Chromosome"/>
</dbReference>
<dbReference type="PANTHER" id="PTHR33371">
    <property type="entry name" value="INTERMEMBRANE PHOSPHOLIPID TRANSPORT SYSTEM BINDING PROTEIN MLAD-RELATED"/>
    <property type="match status" value="1"/>
</dbReference>
<evidence type="ECO:0000313" key="3">
    <source>
        <dbReference type="Proteomes" id="UP001056035"/>
    </source>
</evidence>
<reference evidence="2 3" key="1">
    <citation type="submission" date="2022-06" db="EMBL/GenBank/DDBJ databases">
        <title>Paraconexibacter antarcticus.</title>
        <authorList>
            <person name="Kim C.S."/>
        </authorList>
    </citation>
    <scope>NUCLEOTIDE SEQUENCE [LARGE SCALE GENOMIC DNA]</scope>
    <source>
        <strain evidence="2 3">02-257</strain>
    </source>
</reference>
<organism evidence="2 3">
    <name type="scientific">Paraconexibacter antarcticus</name>
    <dbReference type="NCBI Taxonomy" id="2949664"/>
    <lineage>
        <taxon>Bacteria</taxon>
        <taxon>Bacillati</taxon>
        <taxon>Actinomycetota</taxon>
        <taxon>Thermoleophilia</taxon>
        <taxon>Solirubrobacterales</taxon>
        <taxon>Paraconexibacteraceae</taxon>
        <taxon>Paraconexibacter</taxon>
    </lineage>
</organism>
<proteinExistence type="predicted"/>
<keyword evidence="3" id="KW-1185">Reference proteome</keyword>
<dbReference type="PANTHER" id="PTHR33371:SF4">
    <property type="entry name" value="INTERMEMBRANE PHOSPHOLIPID TRANSPORT SYSTEM BINDING PROTEIN MLAD"/>
    <property type="match status" value="1"/>
</dbReference>
<evidence type="ECO:0000313" key="2">
    <source>
        <dbReference type="EMBL" id="UTI66748.1"/>
    </source>
</evidence>
<feature type="domain" description="Mce/MlaD" evidence="1">
    <location>
        <begin position="41"/>
        <end position="120"/>
    </location>
</feature>